<dbReference type="SMART" id="SM00320">
    <property type="entry name" value="WD40"/>
    <property type="match status" value="2"/>
</dbReference>
<dbReference type="PROSITE" id="PS50082">
    <property type="entry name" value="WD_REPEATS_2"/>
    <property type="match status" value="2"/>
</dbReference>
<evidence type="ECO:0000256" key="3">
    <source>
        <dbReference type="PROSITE-ProRule" id="PRU00221"/>
    </source>
</evidence>
<dbReference type="PROSITE" id="PS50294">
    <property type="entry name" value="WD_REPEATS_REGION"/>
    <property type="match status" value="2"/>
</dbReference>
<dbReference type="PANTHER" id="PTHR19879">
    <property type="entry name" value="TRANSCRIPTION INITIATION FACTOR TFIID"/>
    <property type="match status" value="1"/>
</dbReference>
<feature type="repeat" description="WD" evidence="3">
    <location>
        <begin position="40"/>
        <end position="74"/>
    </location>
</feature>
<organism evidence="5 6">
    <name type="scientific">Suillus discolor</name>
    <dbReference type="NCBI Taxonomy" id="1912936"/>
    <lineage>
        <taxon>Eukaryota</taxon>
        <taxon>Fungi</taxon>
        <taxon>Dikarya</taxon>
        <taxon>Basidiomycota</taxon>
        <taxon>Agaricomycotina</taxon>
        <taxon>Agaricomycetes</taxon>
        <taxon>Agaricomycetidae</taxon>
        <taxon>Boletales</taxon>
        <taxon>Suillineae</taxon>
        <taxon>Suillaceae</taxon>
        <taxon>Suillus</taxon>
    </lineage>
</organism>
<dbReference type="InterPro" id="IPR036322">
    <property type="entry name" value="WD40_repeat_dom_sf"/>
</dbReference>
<proteinExistence type="predicted"/>
<gene>
    <name evidence="5" type="ORF">F5147DRAFT_665084</name>
</gene>
<dbReference type="PANTHER" id="PTHR19879:SF9">
    <property type="entry name" value="TRANSCRIPTION INITIATION FACTOR TFIID SUBUNIT 5"/>
    <property type="match status" value="1"/>
</dbReference>
<dbReference type="InterPro" id="IPR015943">
    <property type="entry name" value="WD40/YVTN_repeat-like_dom_sf"/>
</dbReference>
<dbReference type="Proteomes" id="UP000823399">
    <property type="component" value="Unassembled WGS sequence"/>
</dbReference>
<feature type="repeat" description="WD" evidence="3">
    <location>
        <begin position="1"/>
        <end position="34"/>
    </location>
</feature>
<dbReference type="AlphaFoldDB" id="A0A9P7FKH5"/>
<dbReference type="Gene3D" id="2.130.10.10">
    <property type="entry name" value="YVTN repeat-like/Quinoprotein amine dehydrogenase"/>
    <property type="match status" value="1"/>
</dbReference>
<keyword evidence="6" id="KW-1185">Reference proteome</keyword>
<feature type="compositionally biased region" description="Polar residues" evidence="4">
    <location>
        <begin position="235"/>
        <end position="254"/>
    </location>
</feature>
<keyword evidence="1 3" id="KW-0853">WD repeat</keyword>
<dbReference type="EMBL" id="JABBWM010000002">
    <property type="protein sequence ID" value="KAG2119664.1"/>
    <property type="molecule type" value="Genomic_DNA"/>
</dbReference>
<dbReference type="RefSeq" id="XP_041299490.1">
    <property type="nucleotide sequence ID" value="XM_041435065.1"/>
</dbReference>
<dbReference type="PROSITE" id="PS00678">
    <property type="entry name" value="WD_REPEATS_1"/>
    <property type="match status" value="2"/>
</dbReference>
<protein>
    <submittedName>
        <fullName evidence="5">Uncharacterized protein</fullName>
    </submittedName>
</protein>
<evidence type="ECO:0000313" key="6">
    <source>
        <dbReference type="Proteomes" id="UP000823399"/>
    </source>
</evidence>
<accession>A0A9P7FKH5</accession>
<feature type="compositionally biased region" description="Low complexity" evidence="4">
    <location>
        <begin position="255"/>
        <end position="273"/>
    </location>
</feature>
<reference evidence="5" key="1">
    <citation type="journal article" date="2020" name="New Phytol.">
        <title>Comparative genomics reveals dynamic genome evolution in host specialist ectomycorrhizal fungi.</title>
        <authorList>
            <person name="Lofgren L.A."/>
            <person name="Nguyen N.H."/>
            <person name="Vilgalys R."/>
            <person name="Ruytinx J."/>
            <person name="Liao H.L."/>
            <person name="Branco S."/>
            <person name="Kuo A."/>
            <person name="LaButti K."/>
            <person name="Lipzen A."/>
            <person name="Andreopoulos W."/>
            <person name="Pangilinan J."/>
            <person name="Riley R."/>
            <person name="Hundley H."/>
            <person name="Na H."/>
            <person name="Barry K."/>
            <person name="Grigoriev I.V."/>
            <person name="Stajich J.E."/>
            <person name="Kennedy P.G."/>
        </authorList>
    </citation>
    <scope>NUCLEOTIDE SEQUENCE</scope>
    <source>
        <strain evidence="5">FC423</strain>
    </source>
</reference>
<feature type="region of interest" description="Disordered" evidence="4">
    <location>
        <begin position="230"/>
        <end position="281"/>
    </location>
</feature>
<evidence type="ECO:0000256" key="1">
    <source>
        <dbReference type="ARBA" id="ARBA00022574"/>
    </source>
</evidence>
<name>A0A9P7FKH5_9AGAM</name>
<comment type="caution">
    <text evidence="5">The sequence shown here is derived from an EMBL/GenBank/DDBJ whole genome shotgun (WGS) entry which is preliminary data.</text>
</comment>
<dbReference type="InterPro" id="IPR001680">
    <property type="entry name" value="WD40_rpt"/>
</dbReference>
<dbReference type="OrthoDB" id="2671416at2759"/>
<evidence type="ECO:0000313" key="5">
    <source>
        <dbReference type="EMBL" id="KAG2119664.1"/>
    </source>
</evidence>
<dbReference type="GeneID" id="64697324"/>
<dbReference type="Pfam" id="PF00400">
    <property type="entry name" value="WD40"/>
    <property type="match status" value="2"/>
</dbReference>
<evidence type="ECO:0000256" key="4">
    <source>
        <dbReference type="SAM" id="MobiDB-lite"/>
    </source>
</evidence>
<dbReference type="SUPFAM" id="SSF50978">
    <property type="entry name" value="WD40 repeat-like"/>
    <property type="match status" value="1"/>
</dbReference>
<sequence>MGTLGSVESIAISPNGRILASASRDKTARLWNLDRPIGSPLHHANSVLSVSFSANGKVLATSCMDSNAYTWDLSAIIKEAGLNELLLSQPDNLKLVPTADATRRPVRQPIIVPQRQVPQGFFDDLPNRAHFLHITASTLDHGHRMSPYFVADFPLYSALYTPMSTMRHPHPTLFTGFEIVEDQRMKITSYASIPQQSSTFRMPRANVYVIVLLEYSNPISYHTDECISKRKTDENNSIETRNPAASTSRPPNSNAAQSSGTAQPQSSSQPQAAVSRHPSHLPLSLTQLQAPILIS</sequence>
<evidence type="ECO:0000256" key="2">
    <source>
        <dbReference type="ARBA" id="ARBA00022737"/>
    </source>
</evidence>
<dbReference type="InterPro" id="IPR019775">
    <property type="entry name" value="WD40_repeat_CS"/>
</dbReference>
<keyword evidence="2" id="KW-0677">Repeat</keyword>